<name>A0A9Q0MRK7_9DIPT</name>
<evidence type="ECO:0000313" key="9">
    <source>
        <dbReference type="Proteomes" id="UP001151699"/>
    </source>
</evidence>
<keyword evidence="9" id="KW-1185">Reference proteome</keyword>
<dbReference type="InterPro" id="IPR002018">
    <property type="entry name" value="CarbesteraseB"/>
</dbReference>
<dbReference type="PANTHER" id="PTHR11559">
    <property type="entry name" value="CARBOXYLESTERASE"/>
    <property type="match status" value="1"/>
</dbReference>
<dbReference type="EC" id="3.1.1.-" evidence="6"/>
<organism evidence="8 9">
    <name type="scientific">Pseudolycoriella hygida</name>
    <dbReference type="NCBI Taxonomy" id="35572"/>
    <lineage>
        <taxon>Eukaryota</taxon>
        <taxon>Metazoa</taxon>
        <taxon>Ecdysozoa</taxon>
        <taxon>Arthropoda</taxon>
        <taxon>Hexapoda</taxon>
        <taxon>Insecta</taxon>
        <taxon>Pterygota</taxon>
        <taxon>Neoptera</taxon>
        <taxon>Endopterygota</taxon>
        <taxon>Diptera</taxon>
        <taxon>Nematocera</taxon>
        <taxon>Sciaroidea</taxon>
        <taxon>Sciaridae</taxon>
        <taxon>Pseudolycoriella</taxon>
    </lineage>
</organism>
<dbReference type="PROSITE" id="PS00122">
    <property type="entry name" value="CARBOXYLESTERASE_B_1"/>
    <property type="match status" value="1"/>
</dbReference>
<evidence type="ECO:0000256" key="3">
    <source>
        <dbReference type="ARBA" id="ARBA00022801"/>
    </source>
</evidence>
<keyword evidence="3 6" id="KW-0378">Hydrolase</keyword>
<dbReference type="InterPro" id="IPR029058">
    <property type="entry name" value="AB_hydrolase_fold"/>
</dbReference>
<comment type="caution">
    <text evidence="8">The sequence shown here is derived from an EMBL/GenBank/DDBJ whole genome shotgun (WGS) entry which is preliminary data.</text>
</comment>
<gene>
    <name evidence="8" type="primary">Tcjhe_12</name>
    <name evidence="8" type="ORF">Bhyg_15301</name>
</gene>
<evidence type="ECO:0000256" key="4">
    <source>
        <dbReference type="ARBA" id="ARBA00023157"/>
    </source>
</evidence>
<dbReference type="OrthoDB" id="19653at2759"/>
<proteinExistence type="inferred from homology"/>
<dbReference type="AlphaFoldDB" id="A0A9Q0MRK7"/>
<keyword evidence="5" id="KW-0325">Glycoprotein</keyword>
<accession>A0A9Q0MRK7</accession>
<evidence type="ECO:0000256" key="2">
    <source>
        <dbReference type="ARBA" id="ARBA00022487"/>
    </source>
</evidence>
<sequence length="579" mass="65670">MIPPLKRMTCNILVNMKTLLFRRTMTSKRLPQVTLTEGTVVGAEEKLPNGKLYYTYKGIPYAEPPIGKLRFEDPIPLAKFSESVLDCTVERDVPHHKDTISSTFVGSEDCLHLNVYSPTTAYHGTPVAVMVWIHGGAFVSGSGNSYYFSPEYLVQENVIVVTLNYRLGVLGFLSLPDAGISGNAGLKDQLMVFKWINKNISKFGGDANNVTIFGESAGAGAVGLHILKYFHKAICQSGSPLHEWLIQPDPIGKSKKVAERLGFKGGSQQETLEFLRNVSDLTDFQTHFFSILNDDEKRRGLPMSFKPCIERESPQALVTKSPIELMNQKNLLNIPVMIGYTSSEGIVTLIETCKKIDLYDKDLARMIPRSLNVPNESPSETEAQKVAELIRTFYFNGQPITDKLLNEMCRLQSDYHFVIGAHLYAEMHSRRQPNSPLYFYRFAYVGKLNLLKRLLILRLKVLETVRGACHCDEVFYLFNSKIMEIERLEKSVSTKVAKEMCELWTNFAKYGNPTPVNEQSTSSVKWDPVKPTKDGEKFVLDYLEIDAKSEMRTYPEKDRIEFWKNLYQKWNGGFLNAKL</sequence>
<comment type="similarity">
    <text evidence="1 6">Belongs to the type-B carboxylesterase/lipase family.</text>
</comment>
<dbReference type="Pfam" id="PF00135">
    <property type="entry name" value="COesterase"/>
    <property type="match status" value="1"/>
</dbReference>
<dbReference type="InterPro" id="IPR050309">
    <property type="entry name" value="Type-B_Carboxylest/Lipase"/>
</dbReference>
<evidence type="ECO:0000256" key="1">
    <source>
        <dbReference type="ARBA" id="ARBA00005964"/>
    </source>
</evidence>
<dbReference type="GO" id="GO:0052689">
    <property type="term" value="F:carboxylic ester hydrolase activity"/>
    <property type="evidence" value="ECO:0007669"/>
    <property type="project" value="UniProtKB-KW"/>
</dbReference>
<dbReference type="SUPFAM" id="SSF53474">
    <property type="entry name" value="alpha/beta-Hydrolases"/>
    <property type="match status" value="1"/>
</dbReference>
<dbReference type="Gene3D" id="3.40.50.1820">
    <property type="entry name" value="alpha/beta hydrolase"/>
    <property type="match status" value="1"/>
</dbReference>
<dbReference type="InterPro" id="IPR019826">
    <property type="entry name" value="Carboxylesterase_B_AS"/>
</dbReference>
<evidence type="ECO:0000256" key="6">
    <source>
        <dbReference type="RuleBase" id="RU361235"/>
    </source>
</evidence>
<evidence type="ECO:0000313" key="8">
    <source>
        <dbReference type="EMBL" id="KAJ6636708.1"/>
    </source>
</evidence>
<reference evidence="8" key="1">
    <citation type="submission" date="2022-07" db="EMBL/GenBank/DDBJ databases">
        <authorList>
            <person name="Trinca V."/>
            <person name="Uliana J.V.C."/>
            <person name="Torres T.T."/>
            <person name="Ward R.J."/>
            <person name="Monesi N."/>
        </authorList>
    </citation>
    <scope>NUCLEOTIDE SEQUENCE</scope>
    <source>
        <strain evidence="8">HSMRA1968</strain>
        <tissue evidence="8">Whole embryos</tissue>
    </source>
</reference>
<feature type="domain" description="Carboxylesterase type B" evidence="7">
    <location>
        <begin position="31"/>
        <end position="563"/>
    </location>
</feature>
<dbReference type="Proteomes" id="UP001151699">
    <property type="component" value="Chromosome C"/>
</dbReference>
<dbReference type="EMBL" id="WJQU01000004">
    <property type="protein sequence ID" value="KAJ6636708.1"/>
    <property type="molecule type" value="Genomic_DNA"/>
</dbReference>
<keyword evidence="4" id="KW-1015">Disulfide bond</keyword>
<evidence type="ECO:0000259" key="7">
    <source>
        <dbReference type="Pfam" id="PF00135"/>
    </source>
</evidence>
<evidence type="ECO:0000256" key="5">
    <source>
        <dbReference type="ARBA" id="ARBA00023180"/>
    </source>
</evidence>
<protein>
    <recommendedName>
        <fullName evidence="6">Carboxylic ester hydrolase</fullName>
        <ecNumber evidence="6">3.1.1.-</ecNumber>
    </recommendedName>
</protein>
<keyword evidence="2" id="KW-0719">Serine esterase</keyword>